<keyword evidence="6" id="KW-0443">Lipid metabolism</keyword>
<dbReference type="Proteomes" id="UP000677265">
    <property type="component" value="Unassembled WGS sequence"/>
</dbReference>
<evidence type="ECO:0000256" key="2">
    <source>
        <dbReference type="ARBA" id="ARBA00022475"/>
    </source>
</evidence>
<dbReference type="EMBL" id="JAGYPE010000001">
    <property type="protein sequence ID" value="MBS4181254.1"/>
    <property type="molecule type" value="Genomic_DNA"/>
</dbReference>
<dbReference type="InterPro" id="IPR022791">
    <property type="entry name" value="L-PG_synthase/AglD"/>
</dbReference>
<gene>
    <name evidence="6" type="primary">mprF</name>
    <name evidence="8" type="ORF">KHB02_022450</name>
    <name evidence="7" type="ORF">KHB02_07545</name>
</gene>
<dbReference type="EMBL" id="JAGYPE020000053">
    <property type="protein sequence ID" value="MCH6268297.1"/>
    <property type="molecule type" value="Genomic_DNA"/>
</dbReference>
<dbReference type="EC" id="2.3.2.3" evidence="6"/>
<feature type="transmembrane region" description="Helical" evidence="6">
    <location>
        <begin position="127"/>
        <end position="145"/>
    </location>
</feature>
<keyword evidence="5 6" id="KW-0472">Membrane</keyword>
<organism evidence="7">
    <name type="scientific">Neobacillus citreus</name>
    <dbReference type="NCBI Taxonomy" id="2833578"/>
    <lineage>
        <taxon>Bacteria</taxon>
        <taxon>Bacillati</taxon>
        <taxon>Bacillota</taxon>
        <taxon>Bacilli</taxon>
        <taxon>Bacillales</taxon>
        <taxon>Bacillaceae</taxon>
        <taxon>Neobacillus</taxon>
    </lineage>
</organism>
<comment type="similarity">
    <text evidence="6">Belongs to the LPG synthase family.</text>
</comment>
<dbReference type="PANTHER" id="PTHR39087:SF2">
    <property type="entry name" value="UPF0104 MEMBRANE PROTEIN MJ1595"/>
    <property type="match status" value="1"/>
</dbReference>
<evidence type="ECO:0000256" key="5">
    <source>
        <dbReference type="ARBA" id="ARBA00023136"/>
    </source>
</evidence>
<reference evidence="7" key="1">
    <citation type="submission" date="2021-05" db="EMBL/GenBank/DDBJ databases">
        <title>Novel Bacillus species.</title>
        <authorList>
            <person name="Liu G."/>
        </authorList>
    </citation>
    <scope>NUCLEOTIDE SEQUENCE</scope>
    <source>
        <strain evidence="7 9">FJAT-50051</strain>
    </source>
</reference>
<evidence type="ECO:0000256" key="6">
    <source>
        <dbReference type="RuleBase" id="RU363042"/>
    </source>
</evidence>
<dbReference type="GO" id="GO:0005886">
    <property type="term" value="C:plasma membrane"/>
    <property type="evidence" value="ECO:0007669"/>
    <property type="project" value="UniProtKB-SubCell"/>
</dbReference>
<keyword evidence="6" id="KW-0808">Transferase</keyword>
<comment type="subcellular location">
    <subcellularLocation>
        <location evidence="1 6">Cell membrane</location>
        <topology evidence="1 6">Multi-pass membrane protein</topology>
    </subcellularLocation>
</comment>
<keyword evidence="9" id="KW-1185">Reference proteome</keyword>
<evidence type="ECO:0000313" key="8">
    <source>
        <dbReference type="EMBL" id="MCH6268297.1"/>
    </source>
</evidence>
<sequence>MQKRFKYIAGVILFGIFIYLSILYFHVGEFLEETKRFFWESPYLIIGVTICYSLSFILRAEAWKLYFGNRVRFYSCLEGVLLSLFINHITPIKLGDAVRISVLSIREKQVSPGESLQSVVVLRSIDMAMLLLFSFIGLIVFAKAFVFRYSILFIVILAIACLVGGILLWRFLPRFVHRQIQLVKTNLSGRKALLIFLMIAVSWALEGAVIWGVTSSMGSGLSIYKAIWVNSITVGGQIFQITPGGISTYESVMTAALTTFHFSIKDGYMAAIISHSYKFVFSYLAGMLLLLHSPVSKIKQIKEILVRRGL</sequence>
<keyword evidence="3 6" id="KW-0812">Transmembrane</keyword>
<keyword evidence="2" id="KW-1003">Cell membrane</keyword>
<dbReference type="RefSeq" id="WP_213141114.1">
    <property type="nucleotide sequence ID" value="NZ_JAGYPE020000053.1"/>
</dbReference>
<feature type="transmembrane region" description="Helical" evidence="6">
    <location>
        <begin position="193"/>
        <end position="213"/>
    </location>
</feature>
<comment type="catalytic activity">
    <reaction evidence="6">
        <text>L-lysyl-tRNA(Lys) + a 1,2-diacyl-sn-glycero-3-phospho-(1'-sn-glycerol) = a 1,2-diacyl-sn-glycero-3-phospho-1'-(3'-O-L-lysyl)-sn-glycerol + tRNA(Lys)</text>
        <dbReference type="Rhea" id="RHEA:10668"/>
        <dbReference type="Rhea" id="RHEA-COMP:9696"/>
        <dbReference type="Rhea" id="RHEA-COMP:9697"/>
        <dbReference type="ChEBI" id="CHEBI:64716"/>
        <dbReference type="ChEBI" id="CHEBI:75792"/>
        <dbReference type="ChEBI" id="CHEBI:78442"/>
        <dbReference type="ChEBI" id="CHEBI:78529"/>
        <dbReference type="EC" id="2.3.2.3"/>
    </reaction>
</comment>
<proteinExistence type="inferred from homology"/>
<dbReference type="AlphaFoldDB" id="A0A942Y8K2"/>
<evidence type="ECO:0000256" key="4">
    <source>
        <dbReference type="ARBA" id="ARBA00022989"/>
    </source>
</evidence>
<dbReference type="PANTHER" id="PTHR39087">
    <property type="entry name" value="UPF0104 MEMBRANE PROTEIN MJ1595"/>
    <property type="match status" value="1"/>
</dbReference>
<name>A0A942Y8K2_9BACI</name>
<feature type="transmembrane region" description="Helical" evidence="6">
    <location>
        <begin position="268"/>
        <end position="291"/>
    </location>
</feature>
<feature type="transmembrane region" description="Helical" evidence="6">
    <location>
        <begin position="7"/>
        <end position="27"/>
    </location>
</feature>
<evidence type="ECO:0000313" key="7">
    <source>
        <dbReference type="EMBL" id="MBS4181254.1"/>
    </source>
</evidence>
<comment type="caution">
    <text evidence="7">The sequence shown here is derived from an EMBL/GenBank/DDBJ whole genome shotgun (WGS) entry which is preliminary data.</text>
</comment>
<dbReference type="GO" id="GO:0046677">
    <property type="term" value="P:response to antibiotic"/>
    <property type="evidence" value="ECO:0007669"/>
    <property type="project" value="UniProtKB-KW"/>
</dbReference>
<keyword evidence="4 6" id="KW-1133">Transmembrane helix</keyword>
<evidence type="ECO:0000313" key="9">
    <source>
        <dbReference type="Proteomes" id="UP000677265"/>
    </source>
</evidence>
<dbReference type="Pfam" id="PF03706">
    <property type="entry name" value="LPG_synthase_TM"/>
    <property type="match status" value="1"/>
</dbReference>
<dbReference type="GO" id="GO:0006629">
    <property type="term" value="P:lipid metabolic process"/>
    <property type="evidence" value="ECO:0007669"/>
    <property type="project" value="UniProtKB-KW"/>
</dbReference>
<comment type="function">
    <text evidence="6">Catalyzes the transfer of a lysyl group from L-lysyl-tRNA(Lys) to membrane-bound phosphatidylglycerol (PG), which produces lysylphosphatidylglycerol (LPG), a major component of the bacterial membrane with a positive net charge. LPG synthesis contributes to bacterial virulence as it is involved in the resistance mechanism against cationic antimicrobial peptides (CAMP) produces by the host's immune system (defensins, cathelicidins) and by the competing microorganisms.</text>
</comment>
<dbReference type="GO" id="GO:0050071">
    <property type="term" value="F:phosphatidylglycerol lysyltransferase activity"/>
    <property type="evidence" value="ECO:0007669"/>
    <property type="project" value="UniProtKB-EC"/>
</dbReference>
<feature type="transmembrane region" description="Helical" evidence="6">
    <location>
        <begin position="151"/>
        <end position="172"/>
    </location>
</feature>
<evidence type="ECO:0000256" key="1">
    <source>
        <dbReference type="ARBA" id="ARBA00004651"/>
    </source>
</evidence>
<evidence type="ECO:0000256" key="3">
    <source>
        <dbReference type="ARBA" id="ARBA00022692"/>
    </source>
</evidence>
<keyword evidence="6" id="KW-0046">Antibiotic resistance</keyword>
<accession>A0A942Y8K2</accession>
<protein>
    <recommendedName>
        <fullName evidence="6">Phosphatidylglycerol lysyltransferase</fullName>
        <ecNumber evidence="6">2.3.2.3</ecNumber>
    </recommendedName>
    <alternativeName>
        <fullName evidence="6">Lysylphosphatidylglycerol synthase</fullName>
    </alternativeName>
</protein>
<feature type="transmembrane region" description="Helical" evidence="6">
    <location>
        <begin position="42"/>
        <end position="60"/>
    </location>
</feature>